<comment type="caution">
    <text evidence="1">The sequence shown here is derived from an EMBL/GenBank/DDBJ whole genome shotgun (WGS) entry which is preliminary data.</text>
</comment>
<evidence type="ECO:0000313" key="2">
    <source>
        <dbReference type="Proteomes" id="UP000241208"/>
    </source>
</evidence>
<feature type="non-terminal residue" evidence="1">
    <location>
        <position position="46"/>
    </location>
</feature>
<dbReference type="AlphaFoldDB" id="A0A2T4LSF8"/>
<dbReference type="EMBL" id="PYZR01000065">
    <property type="protein sequence ID" value="PTF66289.1"/>
    <property type="molecule type" value="Genomic_DNA"/>
</dbReference>
<dbReference type="InterPro" id="IPR009256">
    <property type="entry name" value="YqgQ-like"/>
</dbReference>
<dbReference type="InterPro" id="IPR023164">
    <property type="entry name" value="YqgQ-like_sf"/>
</dbReference>
<sequence>MTVIHEINTFYDVQQLLKKFGFIIYFKDKEDIYEMMEQELHSLYEY</sequence>
<dbReference type="Pfam" id="PF06014">
    <property type="entry name" value="YqgQ-like"/>
    <property type="match status" value="1"/>
</dbReference>
<proteinExistence type="predicted"/>
<organism evidence="1 2">
    <name type="scientific">Staphylococcus cohnii</name>
    <dbReference type="NCBI Taxonomy" id="29382"/>
    <lineage>
        <taxon>Bacteria</taxon>
        <taxon>Bacillati</taxon>
        <taxon>Bacillota</taxon>
        <taxon>Bacilli</taxon>
        <taxon>Bacillales</taxon>
        <taxon>Staphylococcaceae</taxon>
        <taxon>Staphylococcus</taxon>
        <taxon>Staphylococcus cohnii species complex</taxon>
    </lineage>
</organism>
<accession>A0A2T4LSF8</accession>
<gene>
    <name evidence="1" type="ORF">BUY34_06900</name>
</gene>
<evidence type="ECO:0000313" key="1">
    <source>
        <dbReference type="EMBL" id="PTF66289.1"/>
    </source>
</evidence>
<dbReference type="SUPFAM" id="SSF158379">
    <property type="entry name" value="YqgQ-like"/>
    <property type="match status" value="1"/>
</dbReference>
<dbReference type="Gene3D" id="1.10.287.760">
    <property type="entry name" value="YqgQ-like"/>
    <property type="match status" value="1"/>
</dbReference>
<name>A0A2T4LSF8_9STAP</name>
<dbReference type="Proteomes" id="UP000241208">
    <property type="component" value="Unassembled WGS sequence"/>
</dbReference>
<dbReference type="STRING" id="29382.BZ166_10635"/>
<protein>
    <submittedName>
        <fullName evidence="1">DUF910 domain-containing protein</fullName>
    </submittedName>
</protein>
<reference evidence="1 2" key="1">
    <citation type="journal article" date="2016" name="Front. Microbiol.">
        <title>Comprehensive Phylogenetic Analysis of Bovine Non-aureus Staphylococci Species Based on Whole-Genome Sequencing.</title>
        <authorList>
            <person name="Naushad S."/>
            <person name="Barkema H.W."/>
            <person name="Luby C."/>
            <person name="Condas L.A."/>
            <person name="Nobrega D.B."/>
            <person name="Carson D.A."/>
            <person name="De Buck J."/>
        </authorList>
    </citation>
    <scope>NUCLEOTIDE SEQUENCE [LARGE SCALE GENOMIC DNA]</scope>
    <source>
        <strain evidence="1 2">SNUC 3829</strain>
    </source>
</reference>